<dbReference type="Gene3D" id="3.40.50.300">
    <property type="entry name" value="P-loop containing nucleotide triphosphate hydrolases"/>
    <property type="match status" value="1"/>
</dbReference>
<keyword evidence="4" id="KW-0732">Signal</keyword>
<gene>
    <name evidence="6" type="ORF">L1049_011837</name>
</gene>
<evidence type="ECO:0000256" key="1">
    <source>
        <dbReference type="ARBA" id="ARBA00005771"/>
    </source>
</evidence>
<evidence type="ECO:0000313" key="6">
    <source>
        <dbReference type="EMBL" id="KAK9283588.1"/>
    </source>
</evidence>
<evidence type="ECO:0000259" key="5">
    <source>
        <dbReference type="Pfam" id="PF00685"/>
    </source>
</evidence>
<evidence type="ECO:0000256" key="2">
    <source>
        <dbReference type="ARBA" id="ARBA00022679"/>
    </source>
</evidence>
<comment type="similarity">
    <text evidence="1 3">Belongs to the sulfotransferase 1 family.</text>
</comment>
<evidence type="ECO:0000256" key="3">
    <source>
        <dbReference type="RuleBase" id="RU361155"/>
    </source>
</evidence>
<dbReference type="EMBL" id="JBBPBK010000006">
    <property type="protein sequence ID" value="KAK9283588.1"/>
    <property type="molecule type" value="Genomic_DNA"/>
</dbReference>
<dbReference type="SUPFAM" id="SSF52540">
    <property type="entry name" value="P-loop containing nucleoside triphosphate hydrolases"/>
    <property type="match status" value="1"/>
</dbReference>
<dbReference type="InterPro" id="IPR000863">
    <property type="entry name" value="Sulfotransferase_dom"/>
</dbReference>
<dbReference type="EC" id="2.8.2.-" evidence="3"/>
<dbReference type="AlphaFoldDB" id="A0AAP0RSN5"/>
<dbReference type="GO" id="GO:0008146">
    <property type="term" value="F:sulfotransferase activity"/>
    <property type="evidence" value="ECO:0007669"/>
    <property type="project" value="InterPro"/>
</dbReference>
<accession>A0AAP0RSN5</accession>
<evidence type="ECO:0000256" key="4">
    <source>
        <dbReference type="SAM" id="SignalP"/>
    </source>
</evidence>
<name>A0AAP0RSN5_LIQFO</name>
<dbReference type="InterPro" id="IPR027417">
    <property type="entry name" value="P-loop_NTPase"/>
</dbReference>
<protein>
    <recommendedName>
        <fullName evidence="3">Sulfotransferase</fullName>
        <ecNumber evidence="3">2.8.2.-</ecNumber>
    </recommendedName>
</protein>
<feature type="chain" id="PRO_5042836937" description="Sulfotransferase" evidence="4">
    <location>
        <begin position="21"/>
        <end position="265"/>
    </location>
</feature>
<sequence length="265" mass="30509">MWVDTPQMNLIGLLVAQLLTENVCDISCTSFFMASTQPFRGQTREGDEAAVNKEVQDLLFTLPKEKGWTAQYIYNYQGVWNEAIQTQNRVSIQKHFKACDTDLILISFPKSGTTWLKALMFSIVNRKRYTLADNPLLTVNPHVVVPFIELLLSTNNNQIPNDTSFPLPRLFSTHSPFLSLPESIKASKCRIVYICRNPLDNFISLWHYVVKCRPEHLGPLTIEDALDMFCRGISNWGPFWDHVLGYWKASLENPQKVLFLKYEDM</sequence>
<organism evidence="6 7">
    <name type="scientific">Liquidambar formosana</name>
    <name type="common">Formosan gum</name>
    <dbReference type="NCBI Taxonomy" id="63359"/>
    <lineage>
        <taxon>Eukaryota</taxon>
        <taxon>Viridiplantae</taxon>
        <taxon>Streptophyta</taxon>
        <taxon>Embryophyta</taxon>
        <taxon>Tracheophyta</taxon>
        <taxon>Spermatophyta</taxon>
        <taxon>Magnoliopsida</taxon>
        <taxon>eudicotyledons</taxon>
        <taxon>Gunneridae</taxon>
        <taxon>Pentapetalae</taxon>
        <taxon>Saxifragales</taxon>
        <taxon>Altingiaceae</taxon>
        <taxon>Liquidambar</taxon>
    </lineage>
</organism>
<dbReference type="PANTHER" id="PTHR11783">
    <property type="entry name" value="SULFOTRANSFERASE SULT"/>
    <property type="match status" value="1"/>
</dbReference>
<keyword evidence="2 3" id="KW-0808">Transferase</keyword>
<dbReference type="Proteomes" id="UP001415857">
    <property type="component" value="Unassembled WGS sequence"/>
</dbReference>
<comment type="caution">
    <text evidence="6">The sequence shown here is derived from an EMBL/GenBank/DDBJ whole genome shotgun (WGS) entry which is preliminary data.</text>
</comment>
<keyword evidence="7" id="KW-1185">Reference proteome</keyword>
<proteinExistence type="inferred from homology"/>
<dbReference type="Pfam" id="PF00685">
    <property type="entry name" value="Sulfotransfer_1"/>
    <property type="match status" value="1"/>
</dbReference>
<feature type="signal peptide" evidence="4">
    <location>
        <begin position="1"/>
        <end position="20"/>
    </location>
</feature>
<reference evidence="6 7" key="1">
    <citation type="journal article" date="2024" name="Plant J.">
        <title>Genome sequences and population genomics reveal climatic adaptation and genomic divergence between two closely related sweetgum species.</title>
        <authorList>
            <person name="Xu W.Q."/>
            <person name="Ren C.Q."/>
            <person name="Zhang X.Y."/>
            <person name="Comes H.P."/>
            <person name="Liu X.H."/>
            <person name="Li Y.G."/>
            <person name="Kettle C.J."/>
            <person name="Jalonen R."/>
            <person name="Gaisberger H."/>
            <person name="Ma Y.Z."/>
            <person name="Qiu Y.X."/>
        </authorList>
    </citation>
    <scope>NUCLEOTIDE SEQUENCE [LARGE SCALE GENOMIC DNA]</scope>
    <source>
        <strain evidence="6">Hangzhou</strain>
    </source>
</reference>
<evidence type="ECO:0000313" key="7">
    <source>
        <dbReference type="Proteomes" id="UP001415857"/>
    </source>
</evidence>
<feature type="domain" description="Sulfotransferase" evidence="5">
    <location>
        <begin position="100"/>
        <end position="265"/>
    </location>
</feature>